<reference evidence="3 4" key="1">
    <citation type="submission" date="2021-04" db="EMBL/GenBank/DDBJ databases">
        <title>Pseudomonas boanensis sp. nov., a bacterium isolated from river water used for household purposes in Boane District, Mozambique.</title>
        <authorList>
            <person name="Nicklasson M."/>
            <person name="Martin-Rodriguez A.J."/>
            <person name="Thorell K."/>
            <person name="Neves L."/>
            <person name="Mussagy A."/>
            <person name="Rydberg H.A."/>
            <person name="Hernroth B."/>
            <person name="Svensson-Stadler L."/>
            <person name="Sjoling A."/>
        </authorList>
    </citation>
    <scope>NUCLEOTIDE SEQUENCE [LARGE SCALE GENOMIC DNA]</scope>
    <source>
        <strain evidence="3 4">DB1</strain>
    </source>
</reference>
<comment type="similarity">
    <text evidence="1">Belongs to the amidase family.</text>
</comment>
<dbReference type="PROSITE" id="PS00571">
    <property type="entry name" value="AMIDASES"/>
    <property type="match status" value="1"/>
</dbReference>
<feature type="domain" description="Amidase" evidence="2">
    <location>
        <begin position="38"/>
        <end position="457"/>
    </location>
</feature>
<dbReference type="PANTHER" id="PTHR11895">
    <property type="entry name" value="TRANSAMIDASE"/>
    <property type="match status" value="1"/>
</dbReference>
<proteinExistence type="inferred from homology"/>
<dbReference type="InterPro" id="IPR036928">
    <property type="entry name" value="AS_sf"/>
</dbReference>
<dbReference type="EMBL" id="JAGTIS010000006">
    <property type="protein sequence ID" value="MBT8767005.1"/>
    <property type="molecule type" value="Genomic_DNA"/>
</dbReference>
<dbReference type="InterPro" id="IPR023631">
    <property type="entry name" value="Amidase_dom"/>
</dbReference>
<evidence type="ECO:0000313" key="4">
    <source>
        <dbReference type="Proteomes" id="UP001519667"/>
    </source>
</evidence>
<keyword evidence="4" id="KW-1185">Reference proteome</keyword>
<protein>
    <submittedName>
        <fullName evidence="3">Amidase</fullName>
    </submittedName>
</protein>
<dbReference type="Proteomes" id="UP001519667">
    <property type="component" value="Unassembled WGS sequence"/>
</dbReference>
<accession>A0ABS5XH42</accession>
<evidence type="ECO:0000256" key="1">
    <source>
        <dbReference type="ARBA" id="ARBA00009199"/>
    </source>
</evidence>
<sequence length="480" mass="51664">MSPADYDRLDGVALASMLRGGEISPFELMSIAVKLAQERAMPLNALCSQRFEESLKIAKTAHLTGPFGALPFLLKDSGLPSRHLPASLGSRLFRDTPFTFDGTLVERFEAAGFLSFARTTVPELCMAPTTEAVVYGGPTLNPWDPTRSPGGSSGGAAVAVALGVVPIAHGSDGGGSIRIPASCCGVFGLKPSRGLLPMGPARGEGWGGLATDGVITRTVRDTAAVLDAIKGPDPGAPYAAPPTPASYLASLDRPFDRPLRVAKWVSAWNDINVDPDCLAAVDRAEQLLVQNDHEVVEVNPPEIDFEGFVDSLINVIAANAVISVDTVVKSQRIDHWGRLLEPAILDAYQYGKALRATDYIAAIARFHQISRVMEQYMLGFDLVLTPTLTQLPVKLGTLSMNEDFRTFRLKAARFTMFLAIINASGQPAANVPLYWNEQGIPVGIQLIGRFGDEDTILRASAALERTSSWFRRYAQLITDD</sequence>
<dbReference type="Gene3D" id="3.90.1300.10">
    <property type="entry name" value="Amidase signature (AS) domain"/>
    <property type="match status" value="1"/>
</dbReference>
<dbReference type="Pfam" id="PF01425">
    <property type="entry name" value="Amidase"/>
    <property type="match status" value="1"/>
</dbReference>
<gene>
    <name evidence="3" type="ORF">J7302_12850</name>
</gene>
<organism evidence="3 4">
    <name type="scientific">Metapseudomonas boanensis</name>
    <dbReference type="NCBI Taxonomy" id="2822138"/>
    <lineage>
        <taxon>Bacteria</taxon>
        <taxon>Pseudomonadati</taxon>
        <taxon>Pseudomonadota</taxon>
        <taxon>Gammaproteobacteria</taxon>
        <taxon>Pseudomonadales</taxon>
        <taxon>Pseudomonadaceae</taxon>
        <taxon>Metapseudomonas</taxon>
    </lineage>
</organism>
<comment type="caution">
    <text evidence="3">The sequence shown here is derived from an EMBL/GenBank/DDBJ whole genome shotgun (WGS) entry which is preliminary data.</text>
</comment>
<evidence type="ECO:0000313" key="3">
    <source>
        <dbReference type="EMBL" id="MBT8767005.1"/>
    </source>
</evidence>
<dbReference type="SUPFAM" id="SSF75304">
    <property type="entry name" value="Amidase signature (AS) enzymes"/>
    <property type="match status" value="1"/>
</dbReference>
<dbReference type="InterPro" id="IPR000120">
    <property type="entry name" value="Amidase"/>
</dbReference>
<evidence type="ECO:0000259" key="2">
    <source>
        <dbReference type="Pfam" id="PF01425"/>
    </source>
</evidence>
<dbReference type="PANTHER" id="PTHR11895:SF7">
    <property type="entry name" value="GLUTAMYL-TRNA(GLN) AMIDOTRANSFERASE SUBUNIT A, MITOCHONDRIAL"/>
    <property type="match status" value="1"/>
</dbReference>
<dbReference type="RefSeq" id="WP_215374948.1">
    <property type="nucleotide sequence ID" value="NZ_JAGTIS010000006.1"/>
</dbReference>
<dbReference type="InterPro" id="IPR020556">
    <property type="entry name" value="Amidase_CS"/>
</dbReference>
<name>A0ABS5XH42_9GAMM</name>